<feature type="transmembrane region" description="Helical" evidence="1">
    <location>
        <begin position="42"/>
        <end position="67"/>
    </location>
</feature>
<evidence type="ECO:0000256" key="1">
    <source>
        <dbReference type="SAM" id="Phobius"/>
    </source>
</evidence>
<sequence length="150" mass="16069">MTADLPAYAGLFAAALLAATVLPAQSEILLATLLARGGLDPVLLVAAASAGNVLGSILNWLLGRFLVHLRHRRWFPLKPAVYDRAVGWYGRYGVWSLLFAWVPVVGDPLTVVAGALRVDLARFTVLVAIGKVGRYVFIALSTLWWTGGTG</sequence>
<dbReference type="EMBL" id="CP067420">
    <property type="protein sequence ID" value="QQP88409.1"/>
    <property type="molecule type" value="Genomic_DNA"/>
</dbReference>
<dbReference type="Pfam" id="PF09335">
    <property type="entry name" value="VTT_dom"/>
    <property type="match status" value="1"/>
</dbReference>
<feature type="domain" description="VTT" evidence="2">
    <location>
        <begin position="26"/>
        <end position="139"/>
    </location>
</feature>
<dbReference type="Proteomes" id="UP000595197">
    <property type="component" value="Chromosome"/>
</dbReference>
<dbReference type="RefSeq" id="WP_201073252.1">
    <property type="nucleotide sequence ID" value="NZ_CP067420.1"/>
</dbReference>
<feature type="transmembrane region" description="Helical" evidence="1">
    <location>
        <begin position="125"/>
        <end position="145"/>
    </location>
</feature>
<dbReference type="PANTHER" id="PTHR42709:SF4">
    <property type="entry name" value="INNER MEMBRANE PROTEIN YQAA"/>
    <property type="match status" value="1"/>
</dbReference>
<proteinExistence type="predicted"/>
<keyword evidence="1" id="KW-0472">Membrane</keyword>
<dbReference type="InterPro" id="IPR032816">
    <property type="entry name" value="VTT_dom"/>
</dbReference>
<dbReference type="PANTHER" id="PTHR42709">
    <property type="entry name" value="ALKALINE PHOSPHATASE LIKE PROTEIN"/>
    <property type="match status" value="1"/>
</dbReference>
<protein>
    <submittedName>
        <fullName evidence="3">DedA family protein</fullName>
    </submittedName>
</protein>
<evidence type="ECO:0000313" key="4">
    <source>
        <dbReference type="Proteomes" id="UP000595197"/>
    </source>
</evidence>
<evidence type="ECO:0000259" key="2">
    <source>
        <dbReference type="Pfam" id="PF09335"/>
    </source>
</evidence>
<evidence type="ECO:0000313" key="3">
    <source>
        <dbReference type="EMBL" id="QQP88409.1"/>
    </source>
</evidence>
<keyword evidence="4" id="KW-1185">Reference proteome</keyword>
<reference evidence="3" key="1">
    <citation type="submission" date="2021-02" db="EMBL/GenBank/DDBJ databases">
        <title>Skermanella TT6 skin isolate.</title>
        <authorList>
            <person name="Lee K."/>
            <person name="Ganzorig M."/>
        </authorList>
    </citation>
    <scope>NUCLEOTIDE SEQUENCE</scope>
    <source>
        <strain evidence="3">TT6</strain>
    </source>
</reference>
<keyword evidence="1" id="KW-0812">Transmembrane</keyword>
<keyword evidence="1" id="KW-1133">Transmembrane helix</keyword>
<accession>A0ABX7B453</accession>
<name>A0ABX7B453_9PROT</name>
<organism evidence="3 4">
    <name type="scientific">Skermanella cutis</name>
    <dbReference type="NCBI Taxonomy" id="2775420"/>
    <lineage>
        <taxon>Bacteria</taxon>
        <taxon>Pseudomonadati</taxon>
        <taxon>Pseudomonadota</taxon>
        <taxon>Alphaproteobacteria</taxon>
        <taxon>Rhodospirillales</taxon>
        <taxon>Azospirillaceae</taxon>
        <taxon>Skermanella</taxon>
    </lineage>
</organism>
<feature type="transmembrane region" description="Helical" evidence="1">
    <location>
        <begin position="88"/>
        <end position="105"/>
    </location>
</feature>
<dbReference type="InterPro" id="IPR051311">
    <property type="entry name" value="DedA_domain"/>
</dbReference>
<gene>
    <name evidence="3" type="ORF">IGS68_20535</name>
</gene>